<dbReference type="NCBIfam" id="TIGR01891">
    <property type="entry name" value="amidohydrolases"/>
    <property type="match status" value="1"/>
</dbReference>
<reference evidence="4 5" key="1">
    <citation type="submission" date="2024-02" db="EMBL/GenBank/DDBJ databases">
        <title>A novel Gemmatimonadota bacterium.</title>
        <authorList>
            <person name="Du Z.-J."/>
            <person name="Ye Y.-Q."/>
        </authorList>
    </citation>
    <scope>NUCLEOTIDE SEQUENCE [LARGE SCALE GENOMIC DNA]</scope>
    <source>
        <strain evidence="4 5">DH-20</strain>
    </source>
</reference>
<evidence type="ECO:0000256" key="1">
    <source>
        <dbReference type="SAM" id="MobiDB-lite"/>
    </source>
</evidence>
<dbReference type="Proteomes" id="UP001484239">
    <property type="component" value="Unassembled WGS sequence"/>
</dbReference>
<dbReference type="RefSeq" id="WP_405281197.1">
    <property type="nucleotide sequence ID" value="NZ_JBBHLI010000015.1"/>
</dbReference>
<evidence type="ECO:0000256" key="2">
    <source>
        <dbReference type="SAM" id="SignalP"/>
    </source>
</evidence>
<name>A0ABU9EF39_9BACT</name>
<evidence type="ECO:0000313" key="5">
    <source>
        <dbReference type="Proteomes" id="UP001484239"/>
    </source>
</evidence>
<dbReference type="SUPFAM" id="SSF53187">
    <property type="entry name" value="Zn-dependent exopeptidases"/>
    <property type="match status" value="1"/>
</dbReference>
<dbReference type="PANTHER" id="PTHR30575:SF0">
    <property type="entry name" value="XAA-ARG DIPEPTIDASE"/>
    <property type="match status" value="1"/>
</dbReference>
<dbReference type="EMBL" id="JBBHLI010000015">
    <property type="protein sequence ID" value="MEK9502762.1"/>
    <property type="molecule type" value="Genomic_DNA"/>
</dbReference>
<organism evidence="4 5">
    <name type="scientific">Gaopeijia maritima</name>
    <dbReference type="NCBI Taxonomy" id="3119007"/>
    <lineage>
        <taxon>Bacteria</taxon>
        <taxon>Pseudomonadati</taxon>
        <taxon>Gemmatimonadota</taxon>
        <taxon>Longimicrobiia</taxon>
        <taxon>Gaopeijiales</taxon>
        <taxon>Gaopeijiaceae</taxon>
        <taxon>Gaopeijia</taxon>
    </lineage>
</organism>
<feature type="signal peptide" evidence="2">
    <location>
        <begin position="1"/>
        <end position="24"/>
    </location>
</feature>
<keyword evidence="5" id="KW-1185">Reference proteome</keyword>
<evidence type="ECO:0000313" key="4">
    <source>
        <dbReference type="EMBL" id="MEK9502762.1"/>
    </source>
</evidence>
<dbReference type="InterPro" id="IPR052030">
    <property type="entry name" value="Peptidase_M20/M20A_hydrolases"/>
</dbReference>
<comment type="caution">
    <text evidence="4">The sequence shown here is derived from an EMBL/GenBank/DDBJ whole genome shotgun (WGS) entry which is preliminary data.</text>
</comment>
<sequence>MIRTLLRRGLPSLLVLAAFAPIQAQERTPERTYVPIVGESAVEASDADRERLASLVAEVDAEVQSMSKLAQVIVDKLFSFSELGFQEFETLNYLVPLLEENGFAVETGQSGIPTAWFARWGSGRPVIAFGSDIDGIPKSNQKPGVAYEDPIVEGAPGHGEGHNSGQAVNIVAALALKKVMEREGIEGTIVLWPGVAEELVASKAWFVRDGHFDDVDATLFTHVSSNLSVTWGVANGTGLVSAEFTFAGQSAHSAGSPWRARSALDAVELMNVGWNFRREHLQPNQRSHYVITDGGDQPNVVPSRASVWYYFREMEQPAIQRNLDIGVRMAEGAAMMTDTELEWRILGTAYPRHFNRVIAETMGAHIDEVGLPEWTDDDHALASAIQSEMGSIPSGMPTSLSGVSGPSDTRRSGGSDDIGDISWTVPTITLRFPSNIPGLPGHHWSNGVAMATPIAHKGAVAGARVMARTTLELFLRPQLVDQAWDYFVDEQGASHTYTPFIDADDPAPIDLNTEIMRLYKPLLEPFYYDETRYDTYLEQLGITYPTVRSSGEGGGG</sequence>
<accession>A0ABU9EF39</accession>
<dbReference type="InterPro" id="IPR017439">
    <property type="entry name" value="Amidohydrolase"/>
</dbReference>
<evidence type="ECO:0000259" key="3">
    <source>
        <dbReference type="Pfam" id="PF07687"/>
    </source>
</evidence>
<dbReference type="InterPro" id="IPR036264">
    <property type="entry name" value="Bact_exopeptidase_dim_dom"/>
</dbReference>
<dbReference type="SUPFAM" id="SSF55031">
    <property type="entry name" value="Bacterial exopeptidase dimerisation domain"/>
    <property type="match status" value="1"/>
</dbReference>
<dbReference type="PANTHER" id="PTHR30575">
    <property type="entry name" value="PEPTIDASE M20"/>
    <property type="match status" value="1"/>
</dbReference>
<feature type="region of interest" description="Disordered" evidence="1">
    <location>
        <begin position="393"/>
        <end position="418"/>
    </location>
</feature>
<dbReference type="InterPro" id="IPR011650">
    <property type="entry name" value="Peptidase_M20_dimer"/>
</dbReference>
<feature type="domain" description="Peptidase M20 dimerisation" evidence="3">
    <location>
        <begin position="238"/>
        <end position="313"/>
    </location>
</feature>
<dbReference type="Pfam" id="PF07687">
    <property type="entry name" value="M20_dimer"/>
    <property type="match status" value="1"/>
</dbReference>
<feature type="compositionally biased region" description="Polar residues" evidence="1">
    <location>
        <begin position="396"/>
        <end position="407"/>
    </location>
</feature>
<dbReference type="Gene3D" id="3.40.630.10">
    <property type="entry name" value="Zn peptidases"/>
    <property type="match status" value="1"/>
</dbReference>
<protein>
    <submittedName>
        <fullName evidence="4">Amidohydrolase</fullName>
    </submittedName>
</protein>
<proteinExistence type="predicted"/>
<dbReference type="Gene3D" id="3.30.70.360">
    <property type="match status" value="1"/>
</dbReference>
<feature type="chain" id="PRO_5045177690" evidence="2">
    <location>
        <begin position="25"/>
        <end position="556"/>
    </location>
</feature>
<keyword evidence="2" id="KW-0732">Signal</keyword>
<gene>
    <name evidence="4" type="ORF">WI372_17330</name>
</gene>